<gene>
    <name evidence="1" type="ORF">DERYTH_LOCUS13053</name>
</gene>
<organism evidence="1 2">
    <name type="scientific">Dentiscutata erythropus</name>
    <dbReference type="NCBI Taxonomy" id="1348616"/>
    <lineage>
        <taxon>Eukaryota</taxon>
        <taxon>Fungi</taxon>
        <taxon>Fungi incertae sedis</taxon>
        <taxon>Mucoromycota</taxon>
        <taxon>Glomeromycotina</taxon>
        <taxon>Glomeromycetes</taxon>
        <taxon>Diversisporales</taxon>
        <taxon>Gigasporaceae</taxon>
        <taxon>Dentiscutata</taxon>
    </lineage>
</organism>
<comment type="caution">
    <text evidence="1">The sequence shown here is derived from an EMBL/GenBank/DDBJ whole genome shotgun (WGS) entry which is preliminary data.</text>
</comment>
<keyword evidence="2" id="KW-1185">Reference proteome</keyword>
<dbReference type="AlphaFoldDB" id="A0A9N9HRH4"/>
<accession>A0A9N9HRH4</accession>
<feature type="non-terminal residue" evidence="1">
    <location>
        <position position="1"/>
    </location>
</feature>
<dbReference type="OrthoDB" id="10548379at2759"/>
<evidence type="ECO:0000313" key="2">
    <source>
        <dbReference type="Proteomes" id="UP000789405"/>
    </source>
</evidence>
<proteinExistence type="predicted"/>
<sequence>QLNTISLNINSEQDSDYRNEDYEYYEDDYSYDNNSLYNKLLSSTLEINTSSPSSVLEINSSSPILTLEPNTSTLETNSTSPSAQDTDIILSNKPSPLCNPVCFKCKLEFSEKSENLTLEDPQSKLSLFEIGARTTEAINKIREIFDQYITSSNKSTNISLNRVKDNIITTRNYFYGLKRHHNESISEINQKATDELERYLAL</sequence>
<reference evidence="1" key="1">
    <citation type="submission" date="2021-06" db="EMBL/GenBank/DDBJ databases">
        <authorList>
            <person name="Kallberg Y."/>
            <person name="Tangrot J."/>
            <person name="Rosling A."/>
        </authorList>
    </citation>
    <scope>NUCLEOTIDE SEQUENCE</scope>
    <source>
        <strain evidence="1">MA453B</strain>
    </source>
</reference>
<dbReference type="EMBL" id="CAJVPY010008897">
    <property type="protein sequence ID" value="CAG8702091.1"/>
    <property type="molecule type" value="Genomic_DNA"/>
</dbReference>
<evidence type="ECO:0000313" key="1">
    <source>
        <dbReference type="EMBL" id="CAG8702091.1"/>
    </source>
</evidence>
<dbReference type="Proteomes" id="UP000789405">
    <property type="component" value="Unassembled WGS sequence"/>
</dbReference>
<name>A0A9N9HRH4_9GLOM</name>
<protein>
    <submittedName>
        <fullName evidence="1">2651_t:CDS:1</fullName>
    </submittedName>
</protein>